<keyword evidence="3" id="KW-1185">Reference proteome</keyword>
<dbReference type="RefSeq" id="WP_187563521.1">
    <property type="nucleotide sequence ID" value="NZ_JACGWS010000011.1"/>
</dbReference>
<dbReference type="Proteomes" id="UP000619238">
    <property type="component" value="Unassembled WGS sequence"/>
</dbReference>
<gene>
    <name evidence="2" type="ORF">H2O64_17575</name>
</gene>
<feature type="compositionally biased region" description="Basic and acidic residues" evidence="1">
    <location>
        <begin position="1"/>
        <end position="15"/>
    </location>
</feature>
<accession>A0ABR7QDI9</accession>
<evidence type="ECO:0000256" key="1">
    <source>
        <dbReference type="SAM" id="MobiDB-lite"/>
    </source>
</evidence>
<evidence type="ECO:0000313" key="3">
    <source>
        <dbReference type="Proteomes" id="UP000619238"/>
    </source>
</evidence>
<dbReference type="EMBL" id="JACGWS010000011">
    <property type="protein sequence ID" value="MBC8756488.1"/>
    <property type="molecule type" value="Genomic_DNA"/>
</dbReference>
<dbReference type="Gene3D" id="1.10.530.10">
    <property type="match status" value="1"/>
</dbReference>
<name>A0ABR7QDI9_9FLAO</name>
<protein>
    <submittedName>
        <fullName evidence="2">Uncharacterized protein</fullName>
    </submittedName>
</protein>
<comment type="caution">
    <text evidence="2">The sequence shown here is derived from an EMBL/GenBank/DDBJ whole genome shotgun (WGS) entry which is preliminary data.</text>
</comment>
<evidence type="ECO:0000313" key="2">
    <source>
        <dbReference type="EMBL" id="MBC8756488.1"/>
    </source>
</evidence>
<sequence length="340" mass="38865">MAQPSTEKKLDEHSSTQRNPKKGTFIAATKNKNNFIPSNVVQRDKKKPKNPKFISDWLKVAVPAILVGARQKSLSMQQVFNLIVQAYGEQGPNAKEKRPASRIIQSNGLYRLFNEHAAIRKKNNKTVVDEHGNPKLVLSPEEIKKLRKEGVHVEMLLQEEHSSKGGKKKKNSPTFVYESPVTSATHHIEVLKSRWHLDLKKQDKNLKQFATHLANSGYATAGKNTPNDRSDDYDTKLVSLTSQVKNQLLIYLASQNAYWNYRIKTTKKDISNLESRIKTISSHLEILAELEGIGEGHYLLEKQKETAERTLRTDIRKLNNWRHNKQIYQELQAAIIANFK</sequence>
<reference evidence="2 3" key="1">
    <citation type="submission" date="2020-07" db="EMBL/GenBank/DDBJ databases">
        <title>Description of Kordia aestuariivivens sp. nov., isolated from a tidal flat.</title>
        <authorList>
            <person name="Park S."/>
            <person name="Yoon J.-H."/>
        </authorList>
    </citation>
    <scope>NUCLEOTIDE SEQUENCE [LARGE SCALE GENOMIC DNA]</scope>
    <source>
        <strain evidence="2 3">YSTF-M3</strain>
    </source>
</reference>
<proteinExistence type="predicted"/>
<feature type="region of interest" description="Disordered" evidence="1">
    <location>
        <begin position="1"/>
        <end position="27"/>
    </location>
</feature>
<organism evidence="2 3">
    <name type="scientific">Kordia aestuariivivens</name>
    <dbReference type="NCBI Taxonomy" id="2759037"/>
    <lineage>
        <taxon>Bacteria</taxon>
        <taxon>Pseudomonadati</taxon>
        <taxon>Bacteroidota</taxon>
        <taxon>Flavobacteriia</taxon>
        <taxon>Flavobacteriales</taxon>
        <taxon>Flavobacteriaceae</taxon>
        <taxon>Kordia</taxon>
    </lineage>
</organism>